<protein>
    <submittedName>
        <fullName evidence="2">Uncharacterized protein</fullName>
    </submittedName>
</protein>
<dbReference type="EMBL" id="BK035340">
    <property type="protein sequence ID" value="DAG94404.1"/>
    <property type="molecule type" value="Genomic_DNA"/>
</dbReference>
<evidence type="ECO:0000256" key="1">
    <source>
        <dbReference type="SAM" id="MobiDB-lite"/>
    </source>
</evidence>
<feature type="compositionally biased region" description="Basic and acidic residues" evidence="1">
    <location>
        <begin position="19"/>
        <end position="29"/>
    </location>
</feature>
<organism evidence="2">
    <name type="scientific">Ackermannviridae sp</name>
    <dbReference type="NCBI Taxonomy" id="2831612"/>
    <lineage>
        <taxon>Viruses</taxon>
        <taxon>Duplodnaviria</taxon>
        <taxon>Heunggongvirae</taxon>
        <taxon>Uroviricota</taxon>
        <taxon>Caudoviricetes</taxon>
        <taxon>Pantevenvirales</taxon>
        <taxon>Ackermannviridae</taxon>
    </lineage>
</organism>
<evidence type="ECO:0000313" key="2">
    <source>
        <dbReference type="EMBL" id="DAG94404.1"/>
    </source>
</evidence>
<sequence length="29" mass="3029">MPSSGPAGPPSPRGGRQGNYDRRSVYPKG</sequence>
<reference evidence="2" key="1">
    <citation type="journal article" date="2021" name="Proc. Natl. Acad. Sci. U.S.A.">
        <title>A Catalog of Tens of Thousands of Viruses from Human Metagenomes Reveals Hidden Associations with Chronic Diseases.</title>
        <authorList>
            <person name="Tisza M.J."/>
            <person name="Buck C.B."/>
        </authorList>
    </citation>
    <scope>NUCLEOTIDE SEQUENCE</scope>
    <source>
        <strain evidence="2">CtRTx18</strain>
    </source>
</reference>
<proteinExistence type="predicted"/>
<accession>A0A8S5VPQ0</accession>
<name>A0A8S5VPQ0_9CAUD</name>
<feature type="region of interest" description="Disordered" evidence="1">
    <location>
        <begin position="1"/>
        <end position="29"/>
    </location>
</feature>